<dbReference type="KEGG" id="mxe:MYXE_28120"/>
<sequence length="32" mass="3328">MVPGLAPSQVRVLLMAALAAKLPVGDVIDRLL</sequence>
<accession>A0AAD1H160</accession>
<dbReference type="AlphaFoldDB" id="A0AAD1H160"/>
<dbReference type="Proteomes" id="UP000464624">
    <property type="component" value="Chromosome"/>
</dbReference>
<protein>
    <submittedName>
        <fullName evidence="1">Uncharacterized protein</fullName>
    </submittedName>
</protein>
<proteinExistence type="predicted"/>
<name>A0AAD1H160_MYCXE</name>
<evidence type="ECO:0000313" key="1">
    <source>
        <dbReference type="EMBL" id="BBU23022.1"/>
    </source>
</evidence>
<organism evidence="1 2">
    <name type="scientific">Mycobacterium xenopi</name>
    <dbReference type="NCBI Taxonomy" id="1789"/>
    <lineage>
        <taxon>Bacteria</taxon>
        <taxon>Bacillati</taxon>
        <taxon>Actinomycetota</taxon>
        <taxon>Actinomycetes</taxon>
        <taxon>Mycobacteriales</taxon>
        <taxon>Mycobacteriaceae</taxon>
        <taxon>Mycobacterium</taxon>
    </lineage>
</organism>
<reference evidence="1 2" key="1">
    <citation type="submission" date="2019-12" db="EMBL/GenBank/DDBJ databases">
        <title>Complete genome sequence of Mycolicibacterium xenopi str. JCM15661T.</title>
        <authorList>
            <person name="Yoshida M."/>
            <person name="Fukano H."/>
            <person name="Asakura T."/>
            <person name="Hoshino Y."/>
        </authorList>
    </citation>
    <scope>NUCLEOTIDE SEQUENCE [LARGE SCALE GENOMIC DNA]</scope>
    <source>
        <strain evidence="1 2">JCM 15661T</strain>
    </source>
</reference>
<dbReference type="EMBL" id="AP022314">
    <property type="protein sequence ID" value="BBU23022.1"/>
    <property type="molecule type" value="Genomic_DNA"/>
</dbReference>
<evidence type="ECO:0000313" key="2">
    <source>
        <dbReference type="Proteomes" id="UP000464624"/>
    </source>
</evidence>
<gene>
    <name evidence="1" type="ORF">MYXE_28120</name>
</gene>